<evidence type="ECO:0000313" key="1">
    <source>
        <dbReference type="EMBL" id="CAI0394458.1"/>
    </source>
</evidence>
<dbReference type="Proteomes" id="UP001154282">
    <property type="component" value="Unassembled WGS sequence"/>
</dbReference>
<dbReference type="EMBL" id="CAMGYJ010000003">
    <property type="protein sequence ID" value="CAI0394458.1"/>
    <property type="molecule type" value="Genomic_DNA"/>
</dbReference>
<proteinExistence type="predicted"/>
<accession>A0AAV0IAZ8</accession>
<sequence>MDLSDFHEDGQPVILEKAKKYLFKIPHKSGQHMLLGPFWF</sequence>
<reference evidence="1" key="1">
    <citation type="submission" date="2022-08" db="EMBL/GenBank/DDBJ databases">
        <authorList>
            <person name="Gutierrez-Valencia J."/>
        </authorList>
    </citation>
    <scope>NUCLEOTIDE SEQUENCE</scope>
</reference>
<gene>
    <name evidence="1" type="ORF">LITE_LOCUS8324</name>
</gene>
<dbReference type="AlphaFoldDB" id="A0AAV0IAZ8"/>
<organism evidence="1 2">
    <name type="scientific">Linum tenue</name>
    <dbReference type="NCBI Taxonomy" id="586396"/>
    <lineage>
        <taxon>Eukaryota</taxon>
        <taxon>Viridiplantae</taxon>
        <taxon>Streptophyta</taxon>
        <taxon>Embryophyta</taxon>
        <taxon>Tracheophyta</taxon>
        <taxon>Spermatophyta</taxon>
        <taxon>Magnoliopsida</taxon>
        <taxon>eudicotyledons</taxon>
        <taxon>Gunneridae</taxon>
        <taxon>Pentapetalae</taxon>
        <taxon>rosids</taxon>
        <taxon>fabids</taxon>
        <taxon>Malpighiales</taxon>
        <taxon>Linaceae</taxon>
        <taxon>Linum</taxon>
    </lineage>
</organism>
<keyword evidence="2" id="KW-1185">Reference proteome</keyword>
<name>A0AAV0IAZ8_9ROSI</name>
<evidence type="ECO:0000313" key="2">
    <source>
        <dbReference type="Proteomes" id="UP001154282"/>
    </source>
</evidence>
<protein>
    <submittedName>
        <fullName evidence="1">Uncharacterized protein</fullName>
    </submittedName>
</protein>
<comment type="caution">
    <text evidence="1">The sequence shown here is derived from an EMBL/GenBank/DDBJ whole genome shotgun (WGS) entry which is preliminary data.</text>
</comment>